<dbReference type="EMBL" id="ML977352">
    <property type="protein sequence ID" value="KAF2107777.1"/>
    <property type="molecule type" value="Genomic_DNA"/>
</dbReference>
<sequence length="266" mass="30505">MSLRVIELATCTAFQPRDLILQFTVHSLYFECRESTVSEINFHDNLSNKDDPSEATVRQMKSLLFNRAGLEPALIHKVWLTRDEDRLSVISGVAGGIQSGLKDRYFAGIWRKHMLDGLQWVVPPAPVFGTYLPTRRPEDYVAPSWSWASTVGPVSNAKEPLLLWETKWDLETWESALEVIDVKIILVNTENPFGQVKSGFLRVRARVRPALLSAEIASDIDSAGMLYFHEQHEEPFRRERRNAARFDIIAEYAERSSRENLWCIEV</sequence>
<dbReference type="PANTHER" id="PTHR33112">
    <property type="entry name" value="DOMAIN PROTEIN, PUTATIVE-RELATED"/>
    <property type="match status" value="1"/>
</dbReference>
<proteinExistence type="predicted"/>
<gene>
    <name evidence="1" type="ORF">BDV96DRAFT_653560</name>
</gene>
<dbReference type="OrthoDB" id="3801316at2759"/>
<protein>
    <recommendedName>
        <fullName evidence="3">Heterokaryon incompatibility domain-containing protein</fullName>
    </recommendedName>
</protein>
<organism evidence="1 2">
    <name type="scientific">Lophiotrema nucula</name>
    <dbReference type="NCBI Taxonomy" id="690887"/>
    <lineage>
        <taxon>Eukaryota</taxon>
        <taxon>Fungi</taxon>
        <taxon>Dikarya</taxon>
        <taxon>Ascomycota</taxon>
        <taxon>Pezizomycotina</taxon>
        <taxon>Dothideomycetes</taxon>
        <taxon>Pleosporomycetidae</taxon>
        <taxon>Pleosporales</taxon>
        <taxon>Lophiotremataceae</taxon>
        <taxon>Lophiotrema</taxon>
    </lineage>
</organism>
<accession>A0A6A5YN49</accession>
<dbReference type="Proteomes" id="UP000799770">
    <property type="component" value="Unassembled WGS sequence"/>
</dbReference>
<dbReference type="AlphaFoldDB" id="A0A6A5YN49"/>
<evidence type="ECO:0008006" key="3">
    <source>
        <dbReference type="Google" id="ProtNLM"/>
    </source>
</evidence>
<name>A0A6A5YN49_9PLEO</name>
<evidence type="ECO:0000313" key="1">
    <source>
        <dbReference type="EMBL" id="KAF2107777.1"/>
    </source>
</evidence>
<reference evidence="1" key="1">
    <citation type="journal article" date="2020" name="Stud. Mycol.">
        <title>101 Dothideomycetes genomes: a test case for predicting lifestyles and emergence of pathogens.</title>
        <authorList>
            <person name="Haridas S."/>
            <person name="Albert R."/>
            <person name="Binder M."/>
            <person name="Bloem J."/>
            <person name="Labutti K."/>
            <person name="Salamov A."/>
            <person name="Andreopoulos B."/>
            <person name="Baker S."/>
            <person name="Barry K."/>
            <person name="Bills G."/>
            <person name="Bluhm B."/>
            <person name="Cannon C."/>
            <person name="Castanera R."/>
            <person name="Culley D."/>
            <person name="Daum C."/>
            <person name="Ezra D."/>
            <person name="Gonzalez J."/>
            <person name="Henrissat B."/>
            <person name="Kuo A."/>
            <person name="Liang C."/>
            <person name="Lipzen A."/>
            <person name="Lutzoni F."/>
            <person name="Magnuson J."/>
            <person name="Mondo S."/>
            <person name="Nolan M."/>
            <person name="Ohm R."/>
            <person name="Pangilinan J."/>
            <person name="Park H.-J."/>
            <person name="Ramirez L."/>
            <person name="Alfaro M."/>
            <person name="Sun H."/>
            <person name="Tritt A."/>
            <person name="Yoshinaga Y."/>
            <person name="Zwiers L.-H."/>
            <person name="Turgeon B."/>
            <person name="Goodwin S."/>
            <person name="Spatafora J."/>
            <person name="Crous P."/>
            <person name="Grigoriev I."/>
        </authorList>
    </citation>
    <scope>NUCLEOTIDE SEQUENCE</scope>
    <source>
        <strain evidence="1">CBS 627.86</strain>
    </source>
</reference>
<dbReference type="PANTHER" id="PTHR33112:SF16">
    <property type="entry name" value="HETEROKARYON INCOMPATIBILITY DOMAIN-CONTAINING PROTEIN"/>
    <property type="match status" value="1"/>
</dbReference>
<evidence type="ECO:0000313" key="2">
    <source>
        <dbReference type="Proteomes" id="UP000799770"/>
    </source>
</evidence>
<keyword evidence="2" id="KW-1185">Reference proteome</keyword>